<organism evidence="1 2">
    <name type="scientific">Syncephalastrum racemosum</name>
    <name type="common">Filamentous fungus</name>
    <dbReference type="NCBI Taxonomy" id="13706"/>
    <lineage>
        <taxon>Eukaryota</taxon>
        <taxon>Fungi</taxon>
        <taxon>Fungi incertae sedis</taxon>
        <taxon>Mucoromycota</taxon>
        <taxon>Mucoromycotina</taxon>
        <taxon>Mucoromycetes</taxon>
        <taxon>Mucorales</taxon>
        <taxon>Syncephalastraceae</taxon>
        <taxon>Syncephalastrum</taxon>
    </lineage>
</organism>
<dbReference type="InParanoid" id="A0A1X2HSK9"/>
<protein>
    <submittedName>
        <fullName evidence="1">Uncharacterized protein</fullName>
    </submittedName>
</protein>
<dbReference type="Proteomes" id="UP000242180">
    <property type="component" value="Unassembled WGS sequence"/>
</dbReference>
<accession>A0A1X2HSK9</accession>
<sequence>MFVRSVSRQIAPRRAYSTSSQPSFYFRYGTPLVKCTVIATATTLAWQLLWQHLEYQEFRNESEQHIAKLENRIKTLEHQKTSTA</sequence>
<comment type="caution">
    <text evidence="1">The sequence shown here is derived from an EMBL/GenBank/DDBJ whole genome shotgun (WGS) entry which is preliminary data.</text>
</comment>
<dbReference type="AlphaFoldDB" id="A0A1X2HSK9"/>
<evidence type="ECO:0000313" key="2">
    <source>
        <dbReference type="Proteomes" id="UP000242180"/>
    </source>
</evidence>
<name>A0A1X2HSK9_SYNRA</name>
<keyword evidence="2" id="KW-1185">Reference proteome</keyword>
<dbReference type="OrthoDB" id="2120024at2759"/>
<dbReference type="OMA" id="WQHLEYQ"/>
<gene>
    <name evidence="1" type="ORF">BCR43DRAFT_481760</name>
</gene>
<reference evidence="1 2" key="1">
    <citation type="submission" date="2016-07" db="EMBL/GenBank/DDBJ databases">
        <title>Pervasive Adenine N6-methylation of Active Genes in Fungi.</title>
        <authorList>
            <consortium name="DOE Joint Genome Institute"/>
            <person name="Mondo S.J."/>
            <person name="Dannebaum R.O."/>
            <person name="Kuo R.C."/>
            <person name="Labutti K."/>
            <person name="Haridas S."/>
            <person name="Kuo A."/>
            <person name="Salamov A."/>
            <person name="Ahrendt S.R."/>
            <person name="Lipzen A."/>
            <person name="Sullivan W."/>
            <person name="Andreopoulos W.B."/>
            <person name="Clum A."/>
            <person name="Lindquist E."/>
            <person name="Daum C."/>
            <person name="Ramamoorthy G.K."/>
            <person name="Gryganskyi A."/>
            <person name="Culley D."/>
            <person name="Magnuson J.K."/>
            <person name="James T.Y."/>
            <person name="O'Malley M.A."/>
            <person name="Stajich J.E."/>
            <person name="Spatafora J.W."/>
            <person name="Visel A."/>
            <person name="Grigoriev I.V."/>
        </authorList>
    </citation>
    <scope>NUCLEOTIDE SEQUENCE [LARGE SCALE GENOMIC DNA]</scope>
    <source>
        <strain evidence="1 2">NRRL 2496</strain>
    </source>
</reference>
<dbReference type="EMBL" id="MCGN01000001">
    <property type="protein sequence ID" value="ORZ02572.1"/>
    <property type="molecule type" value="Genomic_DNA"/>
</dbReference>
<evidence type="ECO:0000313" key="1">
    <source>
        <dbReference type="EMBL" id="ORZ02572.1"/>
    </source>
</evidence>
<proteinExistence type="predicted"/>